<feature type="compositionally biased region" description="Basic residues" evidence="1">
    <location>
        <begin position="129"/>
        <end position="140"/>
    </location>
</feature>
<evidence type="ECO:0000313" key="2">
    <source>
        <dbReference type="EMBL" id="CAA9495977.1"/>
    </source>
</evidence>
<name>A0A6J4SM10_9ACTN</name>
<feature type="compositionally biased region" description="Basic residues" evidence="1">
    <location>
        <begin position="147"/>
        <end position="158"/>
    </location>
</feature>
<gene>
    <name evidence="2" type="ORF">AVDCRST_MAG17-1101</name>
</gene>
<dbReference type="EMBL" id="CADCVV010000074">
    <property type="protein sequence ID" value="CAA9495977.1"/>
    <property type="molecule type" value="Genomic_DNA"/>
</dbReference>
<feature type="non-terminal residue" evidence="2">
    <location>
        <position position="1"/>
    </location>
</feature>
<evidence type="ECO:0000256" key="1">
    <source>
        <dbReference type="SAM" id="MobiDB-lite"/>
    </source>
</evidence>
<feature type="region of interest" description="Disordered" evidence="1">
    <location>
        <begin position="1"/>
        <end position="265"/>
    </location>
</feature>
<feature type="compositionally biased region" description="Basic and acidic residues" evidence="1">
    <location>
        <begin position="190"/>
        <end position="203"/>
    </location>
</feature>
<reference evidence="2" key="1">
    <citation type="submission" date="2020-02" db="EMBL/GenBank/DDBJ databases">
        <authorList>
            <person name="Meier V. D."/>
        </authorList>
    </citation>
    <scope>NUCLEOTIDE SEQUENCE</scope>
    <source>
        <strain evidence="2">AVDCRST_MAG17</strain>
    </source>
</reference>
<feature type="compositionally biased region" description="Basic residues" evidence="1">
    <location>
        <begin position="106"/>
        <end position="116"/>
    </location>
</feature>
<accession>A0A6J4SM10</accession>
<feature type="non-terminal residue" evidence="2">
    <location>
        <position position="265"/>
    </location>
</feature>
<feature type="compositionally biased region" description="Basic residues" evidence="1">
    <location>
        <begin position="33"/>
        <end position="65"/>
    </location>
</feature>
<feature type="compositionally biased region" description="Low complexity" evidence="1">
    <location>
        <begin position="1"/>
        <end position="10"/>
    </location>
</feature>
<feature type="compositionally biased region" description="Basic and acidic residues" evidence="1">
    <location>
        <begin position="90"/>
        <end position="105"/>
    </location>
</feature>
<dbReference type="AlphaFoldDB" id="A0A6J4SM10"/>
<protein>
    <submittedName>
        <fullName evidence="2">Uncharacterized protein</fullName>
    </submittedName>
</protein>
<feature type="compositionally biased region" description="Basic and acidic residues" evidence="1">
    <location>
        <begin position="244"/>
        <end position="254"/>
    </location>
</feature>
<proteinExistence type="predicted"/>
<organism evidence="2">
    <name type="scientific">uncultured Solirubrobacterales bacterium</name>
    <dbReference type="NCBI Taxonomy" id="768556"/>
    <lineage>
        <taxon>Bacteria</taxon>
        <taxon>Bacillati</taxon>
        <taxon>Actinomycetota</taxon>
        <taxon>Thermoleophilia</taxon>
        <taxon>Solirubrobacterales</taxon>
        <taxon>environmental samples</taxon>
    </lineage>
</organism>
<sequence>APQTADAPAWAGGGPAARTLDDAGPRPAAAQRHPGRGRRPRRARRADRPRRPHRGRFGRRSRARARLTPADRRESKGPAGSRSSHPALDPLDRDARGGPGRERVVLRRHRGPRVRRGGREGGRGGPRGLRSRGRAHAARPSRLDGRRRVRAPPRRRGRGGVQGDPGQPRHHRRAVRTARDQRHVLVPPEQPRRPERRALDPRGRGLRPRPRALPPVHGQPRGRPRPRAEPPGVPRRGPPGADHGAADQGRRPVRAESVATGFGTL</sequence>